<dbReference type="EMBL" id="FNLL01000006">
    <property type="protein sequence ID" value="SDU30827.1"/>
    <property type="molecule type" value="Genomic_DNA"/>
</dbReference>
<dbReference type="AlphaFoldDB" id="A0A1H2HG14"/>
<evidence type="ECO:0000313" key="1">
    <source>
        <dbReference type="EMBL" id="SDU30827.1"/>
    </source>
</evidence>
<evidence type="ECO:0000313" key="2">
    <source>
        <dbReference type="Proteomes" id="UP000199608"/>
    </source>
</evidence>
<sequence length="133" mass="15136">MKKNIIVMTDDPEKKKFNIVVTGPIEKVVDINPRSVYMNGNPGDTLEAVVNITPSEKYQFSILGMEQKSSTGIKAWLIEPKEDKKSWQIKIKSTSDKAGNLYDLLTLKTDSQYKPRLTIRVYAVFHEQQKTSS</sequence>
<keyword evidence="2" id="KW-1185">Reference proteome</keyword>
<reference evidence="2" key="1">
    <citation type="submission" date="2016-10" db="EMBL/GenBank/DDBJ databases">
        <authorList>
            <person name="Varghese N."/>
            <person name="Submissions S."/>
        </authorList>
    </citation>
    <scope>NUCLEOTIDE SEQUENCE [LARGE SCALE GENOMIC DNA]</scope>
    <source>
        <strain evidence="2">DSM 3384</strain>
    </source>
</reference>
<accession>A0A1H2HG14</accession>
<proteinExistence type="predicted"/>
<gene>
    <name evidence="1" type="ORF">SAMN04487931_106227</name>
</gene>
<dbReference type="Proteomes" id="UP000199608">
    <property type="component" value="Unassembled WGS sequence"/>
</dbReference>
<organism evidence="1 2">
    <name type="scientific">Desulfobacula phenolica</name>
    <dbReference type="NCBI Taxonomy" id="90732"/>
    <lineage>
        <taxon>Bacteria</taxon>
        <taxon>Pseudomonadati</taxon>
        <taxon>Thermodesulfobacteriota</taxon>
        <taxon>Desulfobacteria</taxon>
        <taxon>Desulfobacterales</taxon>
        <taxon>Desulfobacteraceae</taxon>
        <taxon>Desulfobacula</taxon>
    </lineage>
</organism>
<name>A0A1H2HG14_9BACT</name>
<protein>
    <submittedName>
        <fullName evidence="1">Uncharacterized protein</fullName>
    </submittedName>
</protein>